<dbReference type="InterPro" id="IPR019606">
    <property type="entry name" value="GerMN"/>
</dbReference>
<proteinExistence type="predicted"/>
<evidence type="ECO:0000259" key="1">
    <source>
        <dbReference type="SMART" id="SM00909"/>
    </source>
</evidence>
<dbReference type="SUPFAM" id="SSF50969">
    <property type="entry name" value="YVTN repeat-like/Quinoprotein amine dehydrogenase"/>
    <property type="match status" value="1"/>
</dbReference>
<dbReference type="SMART" id="SM00909">
    <property type="entry name" value="Germane"/>
    <property type="match status" value="1"/>
</dbReference>
<feature type="domain" description="GerMN" evidence="1">
    <location>
        <begin position="194"/>
        <end position="282"/>
    </location>
</feature>
<dbReference type="InterPro" id="IPR011044">
    <property type="entry name" value="Quino_amine_DH_bsu"/>
</dbReference>
<dbReference type="EMBL" id="CP045929">
    <property type="protein sequence ID" value="QGK72400.1"/>
    <property type="molecule type" value="Genomic_DNA"/>
</dbReference>
<organism evidence="2 3">
    <name type="scientific">Allosaccharopolyspora coralli</name>
    <dbReference type="NCBI Taxonomy" id="2665642"/>
    <lineage>
        <taxon>Bacteria</taxon>
        <taxon>Bacillati</taxon>
        <taxon>Actinomycetota</taxon>
        <taxon>Actinomycetes</taxon>
        <taxon>Pseudonocardiales</taxon>
        <taxon>Pseudonocardiaceae</taxon>
        <taxon>Allosaccharopolyspora</taxon>
    </lineage>
</organism>
<dbReference type="Pfam" id="PF10646">
    <property type="entry name" value="Germane"/>
    <property type="match status" value="1"/>
</dbReference>
<evidence type="ECO:0000313" key="3">
    <source>
        <dbReference type="Proteomes" id="UP000371041"/>
    </source>
</evidence>
<dbReference type="InterPro" id="IPR018910">
    <property type="entry name" value="LpqB_C"/>
</dbReference>
<sequence length="563" mass="59612">MVAMFVLASCAAIPEASDPEAIKRVDEANTPAEVPAPPEDVDPLALVRNFADAAGSPANDYEAARLHLTRQTREQWQPPRELLIVDEVDTIPQPPPPGAPRSVQMVSLQVDKVGRLKADKSFVPESGSYEVPVRVEMQPNGQWRIANPPPELLVSRSAFEDNYRPVPVYFLDHTRDGVVPDQRYVVAQPGPAQPSRVIELLNGGPSEGFRGAMDTALPPDAVTKTNVSEAEDGALVVNFSDLGRPAPEVRRLIAAQVVLSLQGVSNARVRLLEDGTPLLPDTPELRPADVAQFESDNGDAGASSGLAVVDERLRVLDDNAAPVPGPAGSGEYDVVRAGQSADGSRLAAAVRRPGGVGLRVGEYGGTLQELPIGGVQLTEPTWRGSSQVWTVVDSRRIAYAVQGRDGNWSTGEVDSAELAGDRPITDLRISRDGTRLAAVVDGTIVVAGIVGDAGDLRLYRPTPLTGGPSDVTITGVEWIGDDSLVAMTSSSGVPVLETSVDGFQWSSYSSANLQQPLTAITVGPGRKVVVADNSGLWQATGDQDLWRLLQVPIGGGSIPFFPG</sequence>
<dbReference type="InterPro" id="IPR059026">
    <property type="entry name" value="LpqB_N"/>
</dbReference>
<evidence type="ECO:0000313" key="2">
    <source>
        <dbReference type="EMBL" id="QGK72400.1"/>
    </source>
</evidence>
<reference evidence="3" key="1">
    <citation type="submission" date="2019-11" db="EMBL/GenBank/DDBJ databases">
        <title>The complete genome sequence of Saccharopolyspora sp. E2A.</title>
        <authorList>
            <person name="Zhang G."/>
        </authorList>
    </citation>
    <scope>NUCLEOTIDE SEQUENCE [LARGE SCALE GENOMIC DNA]</scope>
    <source>
        <strain evidence="3">E2A</strain>
    </source>
</reference>
<dbReference type="Pfam" id="PF25976">
    <property type="entry name" value="LpqB_N"/>
    <property type="match status" value="1"/>
</dbReference>
<dbReference type="KEGG" id="sace:GIY23_18730"/>
<name>A0A5Q3QEL9_9PSEU</name>
<keyword evidence="3" id="KW-1185">Reference proteome</keyword>
<gene>
    <name evidence="2" type="ORF">GIY23_18730</name>
</gene>
<accession>A0A5Q3QEL9</accession>
<dbReference type="Proteomes" id="UP000371041">
    <property type="component" value="Chromosome"/>
</dbReference>
<dbReference type="Pfam" id="PF10647">
    <property type="entry name" value="Gmad1"/>
    <property type="match status" value="1"/>
</dbReference>
<protein>
    <submittedName>
        <fullName evidence="2">Sporulation protein</fullName>
    </submittedName>
</protein>
<dbReference type="AlphaFoldDB" id="A0A5Q3QEL9"/>